<sequence length="104" mass="11832">MALYTMKVASSSFILTLSFPTLTSIRSPPVAKNGYPNMINTFLSASDYKVSRDYKLFNSNQHILNDALGSDMRPITKSLHHLNFTNLYREGEISWVFKLLQKLA</sequence>
<feature type="chain" id="PRO_5045325594" evidence="1">
    <location>
        <begin position="19"/>
        <end position="104"/>
    </location>
</feature>
<name>A0ABS8SSL6_DATST</name>
<reference evidence="2 3" key="1">
    <citation type="journal article" date="2021" name="BMC Genomics">
        <title>Datura genome reveals duplications of psychoactive alkaloid biosynthetic genes and high mutation rate following tissue culture.</title>
        <authorList>
            <person name="Rajewski A."/>
            <person name="Carter-House D."/>
            <person name="Stajich J."/>
            <person name="Litt A."/>
        </authorList>
    </citation>
    <scope>NUCLEOTIDE SEQUENCE [LARGE SCALE GENOMIC DNA]</scope>
    <source>
        <strain evidence="2">AR-01</strain>
    </source>
</reference>
<evidence type="ECO:0000313" key="2">
    <source>
        <dbReference type="EMBL" id="MCD7461805.1"/>
    </source>
</evidence>
<gene>
    <name evidence="2" type="ORF">HAX54_047152</name>
</gene>
<proteinExistence type="predicted"/>
<dbReference type="Proteomes" id="UP000823775">
    <property type="component" value="Unassembled WGS sequence"/>
</dbReference>
<dbReference type="EMBL" id="JACEIK010000756">
    <property type="protein sequence ID" value="MCD7461805.1"/>
    <property type="molecule type" value="Genomic_DNA"/>
</dbReference>
<evidence type="ECO:0000313" key="3">
    <source>
        <dbReference type="Proteomes" id="UP000823775"/>
    </source>
</evidence>
<feature type="signal peptide" evidence="1">
    <location>
        <begin position="1"/>
        <end position="18"/>
    </location>
</feature>
<organism evidence="2 3">
    <name type="scientific">Datura stramonium</name>
    <name type="common">Jimsonweed</name>
    <name type="synonym">Common thornapple</name>
    <dbReference type="NCBI Taxonomy" id="4076"/>
    <lineage>
        <taxon>Eukaryota</taxon>
        <taxon>Viridiplantae</taxon>
        <taxon>Streptophyta</taxon>
        <taxon>Embryophyta</taxon>
        <taxon>Tracheophyta</taxon>
        <taxon>Spermatophyta</taxon>
        <taxon>Magnoliopsida</taxon>
        <taxon>eudicotyledons</taxon>
        <taxon>Gunneridae</taxon>
        <taxon>Pentapetalae</taxon>
        <taxon>asterids</taxon>
        <taxon>lamiids</taxon>
        <taxon>Solanales</taxon>
        <taxon>Solanaceae</taxon>
        <taxon>Solanoideae</taxon>
        <taxon>Datureae</taxon>
        <taxon>Datura</taxon>
    </lineage>
</organism>
<accession>A0ABS8SSL6</accession>
<keyword evidence="1" id="KW-0732">Signal</keyword>
<protein>
    <submittedName>
        <fullName evidence="2">Uncharacterized protein</fullName>
    </submittedName>
</protein>
<evidence type="ECO:0000256" key="1">
    <source>
        <dbReference type="SAM" id="SignalP"/>
    </source>
</evidence>
<comment type="caution">
    <text evidence="2">The sequence shown here is derived from an EMBL/GenBank/DDBJ whole genome shotgun (WGS) entry which is preliminary data.</text>
</comment>
<keyword evidence="3" id="KW-1185">Reference proteome</keyword>